<dbReference type="EMBL" id="MU129018">
    <property type="protein sequence ID" value="KAF9510343.1"/>
    <property type="molecule type" value="Genomic_DNA"/>
</dbReference>
<evidence type="ECO:0000313" key="3">
    <source>
        <dbReference type="Proteomes" id="UP000886523"/>
    </source>
</evidence>
<name>A0A9P6AQW2_9AGAM</name>
<sequence>MNPALPFKDIYVGVGTSRSTEIFDGAGAWGEIWSEAARVVLTKRKRLKSARLWDRDPSMGTVTIFHASDVGATVCIPFVFEWDAIVEWSPRTPSWCDTMEYLVPEGVVGLQSCPELQPLMRHERLFIFEPVLPQGYTIRPRDSVNVFHQAQDLDPINFEALDNAKATCVWHFAVITEDNEGLAGSAEKVPHCRLVESAATLKAPTSVPPTLGRHPRHSVGTSEAGADHTRLWTNSANKIRSRGSELFCLDLRYAHGRY</sequence>
<keyword evidence="3" id="KW-1185">Reference proteome</keyword>
<reference evidence="2" key="1">
    <citation type="journal article" date="2020" name="Nat. Commun.">
        <title>Large-scale genome sequencing of mycorrhizal fungi provides insights into the early evolution of symbiotic traits.</title>
        <authorList>
            <person name="Miyauchi S."/>
            <person name="Kiss E."/>
            <person name="Kuo A."/>
            <person name="Drula E."/>
            <person name="Kohler A."/>
            <person name="Sanchez-Garcia M."/>
            <person name="Morin E."/>
            <person name="Andreopoulos B."/>
            <person name="Barry K.W."/>
            <person name="Bonito G."/>
            <person name="Buee M."/>
            <person name="Carver A."/>
            <person name="Chen C."/>
            <person name="Cichocki N."/>
            <person name="Clum A."/>
            <person name="Culley D."/>
            <person name="Crous P.W."/>
            <person name="Fauchery L."/>
            <person name="Girlanda M."/>
            <person name="Hayes R.D."/>
            <person name="Keri Z."/>
            <person name="LaButti K."/>
            <person name="Lipzen A."/>
            <person name="Lombard V."/>
            <person name="Magnuson J."/>
            <person name="Maillard F."/>
            <person name="Murat C."/>
            <person name="Nolan M."/>
            <person name="Ohm R.A."/>
            <person name="Pangilinan J."/>
            <person name="Pereira M.F."/>
            <person name="Perotto S."/>
            <person name="Peter M."/>
            <person name="Pfister S."/>
            <person name="Riley R."/>
            <person name="Sitrit Y."/>
            <person name="Stielow J.B."/>
            <person name="Szollosi G."/>
            <person name="Zifcakova L."/>
            <person name="Stursova M."/>
            <person name="Spatafora J.W."/>
            <person name="Tedersoo L."/>
            <person name="Vaario L.M."/>
            <person name="Yamada A."/>
            <person name="Yan M."/>
            <person name="Wang P."/>
            <person name="Xu J."/>
            <person name="Bruns T."/>
            <person name="Baldrian P."/>
            <person name="Vilgalys R."/>
            <person name="Dunand C."/>
            <person name="Henrissat B."/>
            <person name="Grigoriev I.V."/>
            <person name="Hibbett D."/>
            <person name="Nagy L.G."/>
            <person name="Martin F.M."/>
        </authorList>
    </citation>
    <scope>NUCLEOTIDE SEQUENCE</scope>
    <source>
        <strain evidence="2">UP504</strain>
    </source>
</reference>
<dbReference type="AlphaFoldDB" id="A0A9P6AQW2"/>
<evidence type="ECO:0000313" key="2">
    <source>
        <dbReference type="EMBL" id="KAF9510343.1"/>
    </source>
</evidence>
<dbReference type="Proteomes" id="UP000886523">
    <property type="component" value="Unassembled WGS sequence"/>
</dbReference>
<feature type="region of interest" description="Disordered" evidence="1">
    <location>
        <begin position="204"/>
        <end position="226"/>
    </location>
</feature>
<proteinExistence type="predicted"/>
<evidence type="ECO:0000256" key="1">
    <source>
        <dbReference type="SAM" id="MobiDB-lite"/>
    </source>
</evidence>
<comment type="caution">
    <text evidence="2">The sequence shown here is derived from an EMBL/GenBank/DDBJ whole genome shotgun (WGS) entry which is preliminary data.</text>
</comment>
<gene>
    <name evidence="2" type="ORF">BS47DRAFT_1364635</name>
</gene>
<organism evidence="2 3">
    <name type="scientific">Hydnum rufescens UP504</name>
    <dbReference type="NCBI Taxonomy" id="1448309"/>
    <lineage>
        <taxon>Eukaryota</taxon>
        <taxon>Fungi</taxon>
        <taxon>Dikarya</taxon>
        <taxon>Basidiomycota</taxon>
        <taxon>Agaricomycotina</taxon>
        <taxon>Agaricomycetes</taxon>
        <taxon>Cantharellales</taxon>
        <taxon>Hydnaceae</taxon>
        <taxon>Hydnum</taxon>
    </lineage>
</organism>
<protein>
    <submittedName>
        <fullName evidence="2">Uncharacterized protein</fullName>
    </submittedName>
</protein>
<accession>A0A9P6AQW2</accession>